<evidence type="ECO:0008006" key="4">
    <source>
        <dbReference type="Google" id="ProtNLM"/>
    </source>
</evidence>
<name>A0ABQ9X760_9EUKA</name>
<evidence type="ECO:0000313" key="3">
    <source>
        <dbReference type="Proteomes" id="UP001281761"/>
    </source>
</evidence>
<comment type="caution">
    <text evidence="2">The sequence shown here is derived from an EMBL/GenBank/DDBJ whole genome shotgun (WGS) entry which is preliminary data.</text>
</comment>
<dbReference type="InterPro" id="IPR036397">
    <property type="entry name" value="RNaseH_sf"/>
</dbReference>
<proteinExistence type="predicted"/>
<organism evidence="2 3">
    <name type="scientific">Blattamonas nauphoetae</name>
    <dbReference type="NCBI Taxonomy" id="2049346"/>
    <lineage>
        <taxon>Eukaryota</taxon>
        <taxon>Metamonada</taxon>
        <taxon>Preaxostyla</taxon>
        <taxon>Oxymonadida</taxon>
        <taxon>Blattamonas</taxon>
    </lineage>
</organism>
<reference evidence="2 3" key="1">
    <citation type="journal article" date="2022" name="bioRxiv">
        <title>Genomics of Preaxostyla Flagellates Illuminates Evolutionary Transitions and the Path Towards Mitochondrial Loss.</title>
        <authorList>
            <person name="Novak L.V.F."/>
            <person name="Treitli S.C."/>
            <person name="Pyrih J."/>
            <person name="Halakuc P."/>
            <person name="Pipaliya S.V."/>
            <person name="Vacek V."/>
            <person name="Brzon O."/>
            <person name="Soukal P."/>
            <person name="Eme L."/>
            <person name="Dacks J.B."/>
            <person name="Karnkowska A."/>
            <person name="Elias M."/>
            <person name="Hampl V."/>
        </authorList>
    </citation>
    <scope>NUCLEOTIDE SEQUENCE [LARGE SCALE GENOMIC DNA]</scope>
    <source>
        <strain evidence="2">NAU3</strain>
        <tissue evidence="2">Gut</tissue>
    </source>
</reference>
<dbReference type="PANTHER" id="PTHR47326:SF1">
    <property type="entry name" value="HTH PSQ-TYPE DOMAIN-CONTAINING PROTEIN"/>
    <property type="match status" value="1"/>
</dbReference>
<dbReference type="Proteomes" id="UP001281761">
    <property type="component" value="Unassembled WGS sequence"/>
</dbReference>
<accession>A0ABQ9X760</accession>
<evidence type="ECO:0000256" key="1">
    <source>
        <dbReference type="SAM" id="MobiDB-lite"/>
    </source>
</evidence>
<evidence type="ECO:0000313" key="2">
    <source>
        <dbReference type="EMBL" id="KAK2946481.1"/>
    </source>
</evidence>
<keyword evidence="3" id="KW-1185">Reference proteome</keyword>
<sequence length="315" mass="36532">MTVERVNHHWSQDERTEMVRLMSRYDKPAEARSHWSGSIVPDVRTFSQVFDKFTETGKVDDRPRSGRPRTSCSDESLKKMKDAIETNPTDSERKHAANLQIPLSSLNRAQENPHYHVEVPNERIVSNCWIAMSSAGFIGPYFFSQTVTGPVYTEMLKSYLVPQLKERSRFEWAYFQQDGAPPHTAPDLISHLIITLNLQSLSFAETGDIHINLMAIIDNSLWLATPKDLFFLGIQGWDERQAVYETTLKQVLVPSEKYKYRQMMKKVRRMLRMEGIEDVIEEMLRRPPSDSFRFQCVDESIEMSNLHGMNVPEEE</sequence>
<feature type="region of interest" description="Disordered" evidence="1">
    <location>
        <begin position="57"/>
        <end position="78"/>
    </location>
</feature>
<protein>
    <recommendedName>
        <fullName evidence="4">Transposase</fullName>
    </recommendedName>
</protein>
<dbReference type="EMBL" id="JARBJD010000227">
    <property type="protein sequence ID" value="KAK2946481.1"/>
    <property type="molecule type" value="Genomic_DNA"/>
</dbReference>
<gene>
    <name evidence="2" type="ORF">BLNAU_18586</name>
</gene>
<dbReference type="Gene3D" id="3.30.420.10">
    <property type="entry name" value="Ribonuclease H-like superfamily/Ribonuclease H"/>
    <property type="match status" value="1"/>
</dbReference>
<dbReference type="PANTHER" id="PTHR47326">
    <property type="entry name" value="TRANSPOSABLE ELEMENT TC3 TRANSPOSASE-LIKE PROTEIN"/>
    <property type="match status" value="1"/>
</dbReference>